<feature type="compositionally biased region" description="Polar residues" evidence="11">
    <location>
        <begin position="515"/>
        <end position="526"/>
    </location>
</feature>
<dbReference type="GO" id="GO:0036503">
    <property type="term" value="P:ERAD pathway"/>
    <property type="evidence" value="ECO:0007669"/>
    <property type="project" value="TreeGrafter"/>
</dbReference>
<dbReference type="AlphaFoldDB" id="A0A8J4BQM1"/>
<dbReference type="SUPFAM" id="SSF49899">
    <property type="entry name" value="Concanavalin A-like lectins/glucanases"/>
    <property type="match status" value="1"/>
</dbReference>
<keyword evidence="5 9" id="KW-1133">Transmembrane helix</keyword>
<feature type="coiled-coil region" evidence="10">
    <location>
        <begin position="415"/>
        <end position="447"/>
    </location>
</feature>
<keyword evidence="6 9" id="KW-0472">Membrane</keyword>
<dbReference type="EMBL" id="BNCO01000086">
    <property type="protein sequence ID" value="GIL66543.1"/>
    <property type="molecule type" value="Genomic_DNA"/>
</dbReference>
<dbReference type="FunFam" id="2.10.250.10:FF:000001">
    <property type="entry name" value="Calnexin homolog"/>
    <property type="match status" value="1"/>
</dbReference>
<dbReference type="SUPFAM" id="SSF63887">
    <property type="entry name" value="P-domain of calnexin/calreticulin"/>
    <property type="match status" value="1"/>
</dbReference>
<dbReference type="GO" id="GO:0005509">
    <property type="term" value="F:calcium ion binding"/>
    <property type="evidence" value="ECO:0007669"/>
    <property type="project" value="InterPro"/>
</dbReference>
<feature type="region of interest" description="Disordered" evidence="11">
    <location>
        <begin position="220"/>
        <end position="248"/>
    </location>
</feature>
<feature type="transmembrane region" description="Helical" evidence="9">
    <location>
        <begin position="491"/>
        <end position="510"/>
    </location>
</feature>
<keyword evidence="4 9" id="KW-0256">Endoplasmic reticulum</keyword>
<evidence type="ECO:0000256" key="7">
    <source>
        <dbReference type="ARBA" id="ARBA00023186"/>
    </source>
</evidence>
<evidence type="ECO:0000256" key="10">
    <source>
        <dbReference type="SAM" id="Coils"/>
    </source>
</evidence>
<evidence type="ECO:0000256" key="11">
    <source>
        <dbReference type="SAM" id="MobiDB-lite"/>
    </source>
</evidence>
<evidence type="ECO:0000256" key="9">
    <source>
        <dbReference type="RuleBase" id="RU362126"/>
    </source>
</evidence>
<sequence length="601" mass="66429">MSTLWHSYAFLGLLLYALGRQSLAHSPTVIDTVRSQSLFFQTFDNDEWQSRWIHSRDNKYNGRFTTEAVKEWTDKGLKIPEKNKFYGLSALLDAPVDPVVASSPTPLPLVVQYEVKYEDGVTCGGSYLKLLTAEPGFTPEGLVDSTPYSIMFGPDRCGATSKVHLILRHRNPVNGSIAEKHLASPPVPEANDYTHLYTLKIFPDHKYEILVDGGMRSSGSLLDPSTLQPPLLPPRELPDPDDKKPADWVDVAEIPDPDAVKPDDWDDREIIEDEKAVRPRGWLDNEPVLINDPASKRPEEWDEEEDGVWEPKQITNPKCKVGCGPWTRPMKRNPAFKGAWKPPLIKNPAYKGPWVQKTIPNPDFFEVEEPIRSGVGAIGAVALELWTIDSGYIFDNILITRDPAVAEMALKKLWKPRYDAEVKASEAKLKEKERRKEEEAKKKKARKGGRDIVETALSKAFLALFEDDGWLATAAPYVGPLLDFVRENPDALILGVGLGPMLLLTVILLLRGTGSRKTPQKQSTHAPNDAAEEVRPAGGSDAEPVAEVAAGREAEAEPASAPGAEAAEGPEVVPEGDATDGEIDEEPEEQKGPRRRTARAA</sequence>
<comment type="subcellular location">
    <subcellularLocation>
        <location evidence="1">Endoplasmic reticulum membrane</location>
        <topology evidence="1">Single-pass membrane protein</topology>
    </subcellularLocation>
</comment>
<evidence type="ECO:0000256" key="4">
    <source>
        <dbReference type="ARBA" id="ARBA00022824"/>
    </source>
</evidence>
<organism evidence="12 13">
    <name type="scientific">Volvox africanus</name>
    <dbReference type="NCBI Taxonomy" id="51714"/>
    <lineage>
        <taxon>Eukaryota</taxon>
        <taxon>Viridiplantae</taxon>
        <taxon>Chlorophyta</taxon>
        <taxon>core chlorophytes</taxon>
        <taxon>Chlorophyceae</taxon>
        <taxon>CS clade</taxon>
        <taxon>Chlamydomonadales</taxon>
        <taxon>Volvocaceae</taxon>
        <taxon>Volvox</taxon>
    </lineage>
</organism>
<feature type="disulfide bond" evidence="8">
    <location>
        <begin position="123"/>
        <end position="157"/>
    </location>
</feature>
<dbReference type="Proteomes" id="UP000747399">
    <property type="component" value="Unassembled WGS sequence"/>
</dbReference>
<reference evidence="12" key="1">
    <citation type="journal article" date="2021" name="Proc. Natl. Acad. Sci. U.S.A.">
        <title>Three genomes in the algal genus Volvox reveal the fate of a haploid sex-determining region after a transition to homothallism.</title>
        <authorList>
            <person name="Yamamoto K."/>
            <person name="Hamaji T."/>
            <person name="Kawai-Toyooka H."/>
            <person name="Matsuzaki R."/>
            <person name="Takahashi F."/>
            <person name="Nishimura Y."/>
            <person name="Kawachi M."/>
            <person name="Noguchi H."/>
            <person name="Minakuchi Y."/>
            <person name="Umen J.G."/>
            <person name="Toyoda A."/>
            <person name="Nozaki H."/>
        </authorList>
    </citation>
    <scope>NUCLEOTIDE SEQUENCE</scope>
    <source>
        <strain evidence="12">NIES-3780</strain>
    </source>
</reference>
<dbReference type="GO" id="GO:0005789">
    <property type="term" value="C:endoplasmic reticulum membrane"/>
    <property type="evidence" value="ECO:0007669"/>
    <property type="project" value="UniProtKB-SubCell"/>
</dbReference>
<comment type="caution">
    <text evidence="12">The sequence shown here is derived from an EMBL/GenBank/DDBJ whole genome shotgun (WGS) entry which is preliminary data.</text>
</comment>
<dbReference type="PRINTS" id="PR00626">
    <property type="entry name" value="CALRETICULIN"/>
</dbReference>
<feature type="chain" id="PRO_5035339515" description="Calnexin" evidence="9">
    <location>
        <begin position="25"/>
        <end position="601"/>
    </location>
</feature>
<evidence type="ECO:0000313" key="13">
    <source>
        <dbReference type="Proteomes" id="UP000747399"/>
    </source>
</evidence>
<dbReference type="InterPro" id="IPR009033">
    <property type="entry name" value="Calreticulin/calnexin_P_dom_sf"/>
</dbReference>
<dbReference type="Gene3D" id="2.60.120.200">
    <property type="match status" value="1"/>
</dbReference>
<dbReference type="InterPro" id="IPR018124">
    <property type="entry name" value="Calret/calnex_CS"/>
</dbReference>
<feature type="compositionally biased region" description="Basic and acidic residues" evidence="11">
    <location>
        <begin position="236"/>
        <end position="247"/>
    </location>
</feature>
<accession>A0A8J4BQM1</accession>
<feature type="compositionally biased region" description="Low complexity" evidence="11">
    <location>
        <begin position="556"/>
        <end position="576"/>
    </location>
</feature>
<dbReference type="GO" id="GO:0006457">
    <property type="term" value="P:protein folding"/>
    <property type="evidence" value="ECO:0007669"/>
    <property type="project" value="InterPro"/>
</dbReference>
<evidence type="ECO:0008006" key="14">
    <source>
        <dbReference type="Google" id="ProtNLM"/>
    </source>
</evidence>
<evidence type="ECO:0000256" key="8">
    <source>
        <dbReference type="PIRSR" id="PIRSR601580-3"/>
    </source>
</evidence>
<evidence type="ECO:0000256" key="6">
    <source>
        <dbReference type="ARBA" id="ARBA00023136"/>
    </source>
</evidence>
<comment type="similarity">
    <text evidence="2 9">Belongs to the calreticulin family.</text>
</comment>
<keyword evidence="7 9" id="KW-0143">Chaperone</keyword>
<dbReference type="GO" id="GO:0051082">
    <property type="term" value="F:unfolded protein binding"/>
    <property type="evidence" value="ECO:0007669"/>
    <property type="project" value="InterPro"/>
</dbReference>
<dbReference type="PROSITE" id="PS00804">
    <property type="entry name" value="CALRETICULIN_2"/>
    <property type="match status" value="1"/>
</dbReference>
<evidence type="ECO:0000256" key="1">
    <source>
        <dbReference type="ARBA" id="ARBA00004389"/>
    </source>
</evidence>
<keyword evidence="9" id="KW-0732">Signal</keyword>
<keyword evidence="8" id="KW-1015">Disulfide bond</keyword>
<dbReference type="InterPro" id="IPR001580">
    <property type="entry name" value="Calret/calnex"/>
</dbReference>
<feature type="region of interest" description="Disordered" evidence="11">
    <location>
        <begin position="514"/>
        <end position="601"/>
    </location>
</feature>
<dbReference type="PANTHER" id="PTHR11073">
    <property type="entry name" value="CALRETICULIN AND CALNEXIN"/>
    <property type="match status" value="1"/>
</dbReference>
<evidence type="ECO:0000256" key="5">
    <source>
        <dbReference type="ARBA" id="ARBA00022989"/>
    </source>
</evidence>
<keyword evidence="13" id="KW-1185">Reference proteome</keyword>
<keyword evidence="10" id="KW-0175">Coiled coil</keyword>
<keyword evidence="3 9" id="KW-0812">Transmembrane</keyword>
<feature type="signal peptide" evidence="9">
    <location>
        <begin position="1"/>
        <end position="24"/>
    </location>
</feature>
<protein>
    <recommendedName>
        <fullName evidence="14">Calnexin</fullName>
    </recommendedName>
</protein>
<name>A0A8J4BQM1_9CHLO</name>
<evidence type="ECO:0000256" key="2">
    <source>
        <dbReference type="ARBA" id="ARBA00010983"/>
    </source>
</evidence>
<dbReference type="Gene3D" id="2.10.250.10">
    <property type="entry name" value="Calreticulin/calnexin, P domain"/>
    <property type="match status" value="1"/>
</dbReference>
<evidence type="ECO:0000313" key="12">
    <source>
        <dbReference type="EMBL" id="GIL66543.1"/>
    </source>
</evidence>
<gene>
    <name evidence="12" type="ORF">Vafri_20038</name>
</gene>
<proteinExistence type="inferred from homology"/>
<feature type="compositionally biased region" description="Acidic residues" evidence="11">
    <location>
        <begin position="577"/>
        <end position="588"/>
    </location>
</feature>
<dbReference type="Pfam" id="PF00262">
    <property type="entry name" value="Calreticulin"/>
    <property type="match status" value="1"/>
</dbReference>
<dbReference type="PANTHER" id="PTHR11073:SF1">
    <property type="entry name" value="CALNEXIN 14D-RELATED"/>
    <property type="match status" value="1"/>
</dbReference>
<dbReference type="InterPro" id="IPR013320">
    <property type="entry name" value="ConA-like_dom_sf"/>
</dbReference>
<evidence type="ECO:0000256" key="3">
    <source>
        <dbReference type="ARBA" id="ARBA00022692"/>
    </source>
</evidence>